<evidence type="ECO:0000259" key="4">
    <source>
        <dbReference type="Pfam" id="PF00501"/>
    </source>
</evidence>
<dbReference type="SUPFAM" id="SSF56801">
    <property type="entry name" value="Acetyl-CoA synthetase-like"/>
    <property type="match status" value="1"/>
</dbReference>
<dbReference type="NCBIfam" id="NF003417">
    <property type="entry name" value="PRK04813.1"/>
    <property type="match status" value="1"/>
</dbReference>
<evidence type="ECO:0000256" key="3">
    <source>
        <dbReference type="ARBA" id="ARBA00022840"/>
    </source>
</evidence>
<gene>
    <name evidence="6" type="primary">dltA</name>
    <name evidence="6" type="ORF">K340107D12_53530</name>
</gene>
<comment type="caution">
    <text evidence="6">The sequence shown here is derived from an EMBL/GenBank/DDBJ whole genome shotgun (WGS) entry which is preliminary data.</text>
</comment>
<dbReference type="Pfam" id="PF13193">
    <property type="entry name" value="AMP-binding_C"/>
    <property type="match status" value="1"/>
</dbReference>
<dbReference type="Gene3D" id="3.30.300.30">
    <property type="match status" value="1"/>
</dbReference>
<dbReference type="GO" id="GO:0016874">
    <property type="term" value="F:ligase activity"/>
    <property type="evidence" value="ECO:0007669"/>
    <property type="project" value="UniProtKB-KW"/>
</dbReference>
<evidence type="ECO:0000256" key="1">
    <source>
        <dbReference type="ARBA" id="ARBA00022598"/>
    </source>
</evidence>
<keyword evidence="3" id="KW-0067">ATP-binding</keyword>
<dbReference type="Gene3D" id="3.40.50.12780">
    <property type="entry name" value="N-terminal domain of ligase-like"/>
    <property type="match status" value="1"/>
</dbReference>
<evidence type="ECO:0000313" key="6">
    <source>
        <dbReference type="EMBL" id="GAA6502537.1"/>
    </source>
</evidence>
<keyword evidence="7" id="KW-1185">Reference proteome</keyword>
<dbReference type="PANTHER" id="PTHR45527:SF1">
    <property type="entry name" value="FATTY ACID SYNTHASE"/>
    <property type="match status" value="1"/>
</dbReference>
<dbReference type="PROSITE" id="PS00455">
    <property type="entry name" value="AMP_BINDING"/>
    <property type="match status" value="1"/>
</dbReference>
<dbReference type="Proteomes" id="UP001600941">
    <property type="component" value="Unassembled WGS sequence"/>
</dbReference>
<dbReference type="CDD" id="cd05945">
    <property type="entry name" value="DltA"/>
    <property type="match status" value="1"/>
</dbReference>
<dbReference type="RefSeq" id="WP_227210970.1">
    <property type="nucleotide sequence ID" value="NZ_BAABZQ010000001.1"/>
</dbReference>
<organism evidence="6 7">
    <name type="scientific">Blautia parvula</name>
    <dbReference type="NCBI Taxonomy" id="2877527"/>
    <lineage>
        <taxon>Bacteria</taxon>
        <taxon>Bacillati</taxon>
        <taxon>Bacillota</taxon>
        <taxon>Clostridia</taxon>
        <taxon>Lachnospirales</taxon>
        <taxon>Lachnospiraceae</taxon>
        <taxon>Blautia</taxon>
    </lineage>
</organism>
<dbReference type="InterPro" id="IPR020845">
    <property type="entry name" value="AMP-binding_CS"/>
</dbReference>
<dbReference type="InterPro" id="IPR045851">
    <property type="entry name" value="AMP-bd_C_sf"/>
</dbReference>
<sequence>MNILNQIWEYASICPERTAICCDGQSVTYGELELYSERLARHIEQQCGQNYAPIAVYGHKHPLMPAAFLACVKSGRAYCPIDTSVPDSRVEMILDALDSPILLSLSPLHADCRDKRILSLQDIDVIVHTDLSRMDNSMGDTVPEPVSGDDIFYIIFTSGSTGTPKGVTITERNLSNFLDWSITLGTSTNAKKGKVFLNQAPFSFDLSVMDLYTCLAVGGTLWCLTKDVQKDYQKLLESLKRSDAAIMVSTPSFADVCLSDPAFAQTALPNLGLFLFCGETLTNRTARRLLERFPSAKVMNTYGPTESTVAVTQVEITPELAAGTSPLPVGRPKPGTTLQICGPDGRVLPEGEKGEIIILGNTVSPGYYQNTLQTEKHFFTYTEEGIPAQGYRTGDKGYLKDGMLYYCGRIDLQIKLHGYRIELEDIENNLLRLPQIEKAAVLPNIKDGRVKSISAYLVCPGMTAPERTYAEMLKESLRTFLPEYMIPKKLIFMDRLPMTGNGKVDRKALGSAVL</sequence>
<feature type="domain" description="AMP-binding enzyme C-terminal" evidence="5">
    <location>
        <begin position="426"/>
        <end position="503"/>
    </location>
</feature>
<dbReference type="InterPro" id="IPR000873">
    <property type="entry name" value="AMP-dep_synth/lig_dom"/>
</dbReference>
<proteinExistence type="predicted"/>
<evidence type="ECO:0000259" key="5">
    <source>
        <dbReference type="Pfam" id="PF13193"/>
    </source>
</evidence>
<dbReference type="EMBL" id="BAABZQ010000001">
    <property type="protein sequence ID" value="GAA6502537.1"/>
    <property type="molecule type" value="Genomic_DNA"/>
</dbReference>
<dbReference type="InterPro" id="IPR010071">
    <property type="entry name" value="AA_adenyl_dom"/>
</dbReference>
<protein>
    <submittedName>
        <fullName evidence="6">D-alanine--poly(Phosphoribitol) ligase subunit DltA</fullName>
    </submittedName>
</protein>
<dbReference type="PANTHER" id="PTHR45527">
    <property type="entry name" value="NONRIBOSOMAL PEPTIDE SYNTHETASE"/>
    <property type="match status" value="1"/>
</dbReference>
<dbReference type="Pfam" id="PF00501">
    <property type="entry name" value="AMP-binding"/>
    <property type="match status" value="1"/>
</dbReference>
<evidence type="ECO:0000256" key="2">
    <source>
        <dbReference type="ARBA" id="ARBA00022741"/>
    </source>
</evidence>
<dbReference type="InterPro" id="IPR025110">
    <property type="entry name" value="AMP-bd_C"/>
</dbReference>
<reference evidence="6 7" key="1">
    <citation type="submission" date="2024-04" db="EMBL/GenBank/DDBJ databases">
        <title>Defined microbial consortia suppress multidrug-resistant proinflammatory Enterobacteriaceae via ecological control.</title>
        <authorList>
            <person name="Furuichi M."/>
            <person name="Kawaguchi T."/>
            <person name="Pust M."/>
            <person name="Yasuma K."/>
            <person name="Plichta D."/>
            <person name="Hasegawa N."/>
            <person name="Ohya T."/>
            <person name="Bhattarai S."/>
            <person name="Sasajima S."/>
            <person name="Aoto Y."/>
            <person name="Tuganbaev T."/>
            <person name="Yaginuma M."/>
            <person name="Ueda M."/>
            <person name="Okahashi N."/>
            <person name="Amafuji K."/>
            <person name="Kiridooshi Y."/>
            <person name="Sugita K."/>
            <person name="Strazar M."/>
            <person name="Skelly A."/>
            <person name="Suda W."/>
            <person name="Hattori M."/>
            <person name="Nakamoto N."/>
            <person name="Caballero S."/>
            <person name="Norman J."/>
            <person name="Olle B."/>
            <person name="Tanoue T."/>
            <person name="Arita M."/>
            <person name="Bucci V."/>
            <person name="Atarashi K."/>
            <person name="Xavier R."/>
            <person name="Honda K."/>
        </authorList>
    </citation>
    <scope>NUCLEOTIDE SEQUENCE [LARGE SCALE GENOMIC DNA]</scope>
    <source>
        <strain evidence="7">k34-0107-D12</strain>
    </source>
</reference>
<accession>A0ABQ0C1P6</accession>
<dbReference type="NCBIfam" id="TIGR01733">
    <property type="entry name" value="AA-adenyl-dom"/>
    <property type="match status" value="1"/>
</dbReference>
<dbReference type="InterPro" id="IPR044507">
    <property type="entry name" value="DltA-like"/>
</dbReference>
<keyword evidence="2" id="KW-0547">Nucleotide-binding</keyword>
<evidence type="ECO:0000313" key="7">
    <source>
        <dbReference type="Proteomes" id="UP001600941"/>
    </source>
</evidence>
<name>A0ABQ0C1P6_9FIRM</name>
<dbReference type="InterPro" id="IPR042099">
    <property type="entry name" value="ANL_N_sf"/>
</dbReference>
<keyword evidence="1 6" id="KW-0436">Ligase</keyword>
<feature type="domain" description="AMP-dependent synthetase/ligase" evidence="4">
    <location>
        <begin position="11"/>
        <end position="368"/>
    </location>
</feature>